<dbReference type="CDD" id="cd04881">
    <property type="entry name" value="ACT_HSDH-Hom"/>
    <property type="match status" value="1"/>
</dbReference>
<evidence type="ECO:0000256" key="11">
    <source>
        <dbReference type="PIRSR" id="PIRSR000098-1"/>
    </source>
</evidence>
<feature type="binding site" evidence="12">
    <location>
        <position position="123"/>
    </location>
    <ligand>
        <name>NADPH</name>
        <dbReference type="ChEBI" id="CHEBI:57783"/>
    </ligand>
</feature>
<dbReference type="InterPro" id="IPR045865">
    <property type="entry name" value="ACT-like_dom_sf"/>
</dbReference>
<organism evidence="15 16">
    <name type="scientific">Methylobacterium gnaphalii</name>
    <dbReference type="NCBI Taxonomy" id="1010610"/>
    <lineage>
        <taxon>Bacteria</taxon>
        <taxon>Pseudomonadati</taxon>
        <taxon>Pseudomonadota</taxon>
        <taxon>Alphaproteobacteria</taxon>
        <taxon>Hyphomicrobiales</taxon>
        <taxon>Methylobacteriaceae</taxon>
        <taxon>Methylobacterium</taxon>
    </lineage>
</organism>
<comment type="caution">
    <text evidence="15">The sequence shown here is derived from an EMBL/GenBank/DDBJ whole genome shotgun (WGS) entry which is preliminary data.</text>
</comment>
<dbReference type="EC" id="1.1.1.3" evidence="4"/>
<dbReference type="SUPFAM" id="SSF51735">
    <property type="entry name" value="NAD(P)-binding Rossmann-fold domains"/>
    <property type="match status" value="1"/>
</dbReference>
<dbReference type="UniPathway" id="UPA00050">
    <property type="reaction ID" value="UER00063"/>
</dbReference>
<dbReference type="Pfam" id="PF00742">
    <property type="entry name" value="Homoserine_dh"/>
    <property type="match status" value="1"/>
</dbReference>
<dbReference type="InterPro" id="IPR036291">
    <property type="entry name" value="NAD(P)-bd_dom_sf"/>
</dbReference>
<evidence type="ECO:0000256" key="12">
    <source>
        <dbReference type="PIRSR" id="PIRSR000098-2"/>
    </source>
</evidence>
<evidence type="ECO:0000256" key="13">
    <source>
        <dbReference type="RuleBase" id="RU004171"/>
    </source>
</evidence>
<dbReference type="Gene3D" id="3.30.70.260">
    <property type="match status" value="1"/>
</dbReference>
<evidence type="ECO:0000256" key="7">
    <source>
        <dbReference type="ARBA" id="ARBA00022697"/>
    </source>
</evidence>
<comment type="similarity">
    <text evidence="3 13">Belongs to the homoserine dehydrogenase family.</text>
</comment>
<dbReference type="PIRSF" id="PIRSF000098">
    <property type="entry name" value="Homoser_dehydrog"/>
    <property type="match status" value="1"/>
</dbReference>
<sequence>MSLLARILSPRSASSDGARTLRLGIAGLGTVGASVVRMIARRSEALSAATGCTITVTAVSARDPKRDRGIDLAGITWFDDPVALARSENVDCVVELVGGSEGAAKDIVEAALAAGKHVVTANKALLAHHGNALAKEAEARGVSLAYEASVAGGIPVIKAIREGLAGNSVSRVYGIMNGTCNYILSRMEAEGLTFEACLKDAQALGYAEADPTFDVEGFDTAHKLAILTSLVFGVEIDVEGVSVEGISAIQPLDLTMADELGYRIKLLGVAQATEAGIEQRVHPTMVPKGSAIAQVMGVTNAVTIDADAVKELTLIGPGAGGDATASAVVADIADTALGLMRPTFGQPVARLAAPRRVEMQRHEGGYYIRLTVHDRTGVAAGVATRMAEREISIESIVQRRSAKAEPADAKAASSDPRGLARQPVPLVLITYAATEGNIRAALDAIAADGLLAEAPQLIRIERE</sequence>
<evidence type="ECO:0000256" key="2">
    <source>
        <dbReference type="ARBA" id="ARBA00005062"/>
    </source>
</evidence>
<keyword evidence="9" id="KW-0560">Oxidoreductase</keyword>
<evidence type="ECO:0000259" key="14">
    <source>
        <dbReference type="PROSITE" id="PS51671"/>
    </source>
</evidence>
<dbReference type="InterPro" id="IPR005106">
    <property type="entry name" value="Asp/hSer_DH_NAD-bd"/>
</dbReference>
<feature type="domain" description="ACT" evidence="14">
    <location>
        <begin position="367"/>
        <end position="463"/>
    </location>
</feature>
<dbReference type="Gene3D" id="3.30.360.10">
    <property type="entry name" value="Dihydrodipicolinate Reductase, domain 2"/>
    <property type="match status" value="1"/>
</dbReference>
<dbReference type="InterPro" id="IPR002912">
    <property type="entry name" value="ACT_dom"/>
</dbReference>
<dbReference type="OrthoDB" id="9808167at2"/>
<evidence type="ECO:0000256" key="10">
    <source>
        <dbReference type="ARBA" id="ARBA00023167"/>
    </source>
</evidence>
<dbReference type="EMBL" id="BJZV01000020">
    <property type="protein sequence ID" value="GEP11597.1"/>
    <property type="molecule type" value="Genomic_DNA"/>
</dbReference>
<dbReference type="GO" id="GO:0009088">
    <property type="term" value="P:threonine biosynthetic process"/>
    <property type="evidence" value="ECO:0007669"/>
    <property type="project" value="UniProtKB-UniPathway"/>
</dbReference>
<feature type="binding site" evidence="12">
    <location>
        <position position="208"/>
    </location>
    <ligand>
        <name>L-homoserine</name>
        <dbReference type="ChEBI" id="CHEBI:57476"/>
    </ligand>
</feature>
<dbReference type="AlphaFoldDB" id="A0A512JNQ5"/>
<evidence type="ECO:0000256" key="3">
    <source>
        <dbReference type="ARBA" id="ARBA00006753"/>
    </source>
</evidence>
<keyword evidence="6" id="KW-0028">Amino-acid biosynthesis</keyword>
<dbReference type="UniPathway" id="UPA00051">
    <property type="reaction ID" value="UER00465"/>
</dbReference>
<comment type="pathway">
    <text evidence="1">Amino-acid biosynthesis; L-threonine biosynthesis; L-threonine from L-aspartate: step 3/5.</text>
</comment>
<dbReference type="RefSeq" id="WP_147048020.1">
    <property type="nucleotide sequence ID" value="NZ_BJZV01000020.1"/>
</dbReference>
<dbReference type="PROSITE" id="PS01042">
    <property type="entry name" value="HOMOSER_DHGENASE"/>
    <property type="match status" value="1"/>
</dbReference>
<comment type="pathway">
    <text evidence="2">Amino-acid biosynthesis; L-methionine biosynthesis via de novo pathway; L-homoserine from L-aspartate: step 3/3.</text>
</comment>
<dbReference type="PROSITE" id="PS51671">
    <property type="entry name" value="ACT"/>
    <property type="match status" value="1"/>
</dbReference>
<dbReference type="InterPro" id="IPR016204">
    <property type="entry name" value="HDH"/>
</dbReference>
<keyword evidence="7" id="KW-0791">Threonine biosynthesis</keyword>
<evidence type="ECO:0000256" key="9">
    <source>
        <dbReference type="ARBA" id="ARBA00023002"/>
    </source>
</evidence>
<dbReference type="NCBIfam" id="NF004976">
    <property type="entry name" value="PRK06349.1"/>
    <property type="match status" value="1"/>
</dbReference>
<keyword evidence="16" id="KW-1185">Reference proteome</keyword>
<dbReference type="SUPFAM" id="SSF55021">
    <property type="entry name" value="ACT-like"/>
    <property type="match status" value="1"/>
</dbReference>
<gene>
    <name evidence="15" type="ORF">MGN01_34420</name>
</gene>
<keyword evidence="8 12" id="KW-0521">NADP</keyword>
<evidence type="ECO:0000256" key="5">
    <source>
        <dbReference type="ARBA" id="ARBA00013376"/>
    </source>
</evidence>
<accession>A0A512JNQ5</accession>
<evidence type="ECO:0000313" key="15">
    <source>
        <dbReference type="EMBL" id="GEP11597.1"/>
    </source>
</evidence>
<feature type="binding site" evidence="12">
    <location>
        <begin position="26"/>
        <end position="33"/>
    </location>
    <ligand>
        <name>NADP(+)</name>
        <dbReference type="ChEBI" id="CHEBI:58349"/>
    </ligand>
</feature>
<dbReference type="GO" id="GO:0050661">
    <property type="term" value="F:NADP binding"/>
    <property type="evidence" value="ECO:0007669"/>
    <property type="project" value="InterPro"/>
</dbReference>
<feature type="active site" description="Proton donor" evidence="11">
    <location>
        <position position="223"/>
    </location>
</feature>
<name>A0A512JNQ5_9HYPH</name>
<proteinExistence type="inferred from homology"/>
<keyword evidence="10" id="KW-0486">Methionine biosynthesis</keyword>
<reference evidence="15 16" key="1">
    <citation type="submission" date="2019-07" db="EMBL/GenBank/DDBJ databases">
        <title>Whole genome shotgun sequence of Methylobacterium gnaphalii NBRC 107716.</title>
        <authorList>
            <person name="Hosoyama A."/>
            <person name="Uohara A."/>
            <person name="Ohji S."/>
            <person name="Ichikawa N."/>
        </authorList>
    </citation>
    <scope>NUCLEOTIDE SEQUENCE [LARGE SCALE GENOMIC DNA]</scope>
    <source>
        <strain evidence="15 16">NBRC 107716</strain>
    </source>
</reference>
<dbReference type="Pfam" id="PF01842">
    <property type="entry name" value="ACT"/>
    <property type="match status" value="1"/>
</dbReference>
<dbReference type="Pfam" id="PF03447">
    <property type="entry name" value="NAD_binding_3"/>
    <property type="match status" value="1"/>
</dbReference>
<dbReference type="GO" id="GO:0004412">
    <property type="term" value="F:homoserine dehydrogenase activity"/>
    <property type="evidence" value="ECO:0007669"/>
    <property type="project" value="UniProtKB-EC"/>
</dbReference>
<evidence type="ECO:0000256" key="6">
    <source>
        <dbReference type="ARBA" id="ARBA00022605"/>
    </source>
</evidence>
<dbReference type="Proteomes" id="UP000321750">
    <property type="component" value="Unassembled WGS sequence"/>
</dbReference>
<protein>
    <recommendedName>
        <fullName evidence="5">Homoserine dehydrogenase</fullName>
        <ecNumber evidence="4">1.1.1.3</ecNumber>
    </recommendedName>
</protein>
<dbReference type="InterPro" id="IPR001342">
    <property type="entry name" value="HDH_cat"/>
</dbReference>
<evidence type="ECO:0000256" key="4">
    <source>
        <dbReference type="ARBA" id="ARBA00013213"/>
    </source>
</evidence>
<dbReference type="GO" id="GO:0009086">
    <property type="term" value="P:methionine biosynthetic process"/>
    <property type="evidence" value="ECO:0007669"/>
    <property type="project" value="UniProtKB-KW"/>
</dbReference>
<dbReference type="PANTHER" id="PTHR43331">
    <property type="entry name" value="HOMOSERINE DEHYDROGENASE"/>
    <property type="match status" value="1"/>
</dbReference>
<dbReference type="Gene3D" id="3.40.50.720">
    <property type="entry name" value="NAD(P)-binding Rossmann-like Domain"/>
    <property type="match status" value="1"/>
</dbReference>
<dbReference type="InterPro" id="IPR019811">
    <property type="entry name" value="HDH_CS"/>
</dbReference>
<dbReference type="SUPFAM" id="SSF55347">
    <property type="entry name" value="Glyceraldehyde-3-phosphate dehydrogenase-like, C-terminal domain"/>
    <property type="match status" value="1"/>
</dbReference>
<evidence type="ECO:0000256" key="8">
    <source>
        <dbReference type="ARBA" id="ARBA00022857"/>
    </source>
</evidence>
<evidence type="ECO:0000313" key="16">
    <source>
        <dbReference type="Proteomes" id="UP000321750"/>
    </source>
</evidence>
<evidence type="ECO:0000256" key="1">
    <source>
        <dbReference type="ARBA" id="ARBA00005056"/>
    </source>
</evidence>
<dbReference type="PANTHER" id="PTHR43331:SF1">
    <property type="entry name" value="HOMOSERINE DEHYDROGENASE"/>
    <property type="match status" value="1"/>
</dbReference>
<dbReference type="FunFam" id="3.30.360.10:FF:000005">
    <property type="entry name" value="Homoserine dehydrogenase"/>
    <property type="match status" value="1"/>
</dbReference>